<dbReference type="Proteomes" id="UP000594342">
    <property type="component" value="Unassembled WGS sequence"/>
</dbReference>
<feature type="region of interest" description="Disordered" evidence="1">
    <location>
        <begin position="20"/>
        <end position="102"/>
    </location>
</feature>
<dbReference type="EMBL" id="UPSH01000001">
    <property type="protein sequence ID" value="VBB18628.1"/>
    <property type="molecule type" value="Genomic_DNA"/>
</dbReference>
<reference evidence="2 3" key="1">
    <citation type="submission" date="2018-10" db="EMBL/GenBank/DDBJ databases">
        <authorList>
            <consortium name="IHU Genomes"/>
        </authorList>
    </citation>
    <scope>NUCLEOTIDE SEQUENCE [LARGE SCALE GENOMIC DNA]</scope>
    <source>
        <strain evidence="2 3">A1</strain>
    </source>
</reference>
<name>A0A5K0U9E0_9VIRU</name>
<accession>A0A5K0U9E0</accession>
<comment type="caution">
    <text evidence="2">The sequence shown here is derived from an EMBL/GenBank/DDBJ whole genome shotgun (WGS) entry which is preliminary data.</text>
</comment>
<organism evidence="2 3">
    <name type="scientific">Yasminevirus sp. GU-2018</name>
    <dbReference type="NCBI Taxonomy" id="2420051"/>
    <lineage>
        <taxon>Viruses</taxon>
        <taxon>Varidnaviria</taxon>
        <taxon>Bamfordvirae</taxon>
        <taxon>Nucleocytoviricota</taxon>
        <taxon>Megaviricetes</taxon>
        <taxon>Imitervirales</taxon>
        <taxon>Mimiviridae</taxon>
        <taxon>Klosneuvirinae</taxon>
        <taxon>Yasminevirus</taxon>
        <taxon>Yasminevirus saudimassiliense</taxon>
    </lineage>
</organism>
<feature type="compositionally biased region" description="Basic and acidic residues" evidence="1">
    <location>
        <begin position="504"/>
        <end position="520"/>
    </location>
</feature>
<evidence type="ECO:0000313" key="2">
    <source>
        <dbReference type="EMBL" id="VBB18628.1"/>
    </source>
</evidence>
<dbReference type="InterPro" id="IPR044925">
    <property type="entry name" value="His-Me_finger_sf"/>
</dbReference>
<keyword evidence="3" id="KW-1185">Reference proteome</keyword>
<feature type="region of interest" description="Disordered" evidence="1">
    <location>
        <begin position="628"/>
        <end position="649"/>
    </location>
</feature>
<feature type="compositionally biased region" description="Polar residues" evidence="1">
    <location>
        <begin position="582"/>
        <end position="601"/>
    </location>
</feature>
<gene>
    <name evidence="2" type="ORF">YASMINEVIRUS_1113</name>
</gene>
<evidence type="ECO:0000313" key="3">
    <source>
        <dbReference type="Proteomes" id="UP000594342"/>
    </source>
</evidence>
<sequence length="668" mass="75096">VQHMYNKFARAHMSGKTLVKTPSLDGNISKVAVPPAKPVTQENTKSKTQKRREKQKTKNLEKEQPLAPGGVPNLTPKTPLVPAKKPVLIPTPKTTSPESIPDVTEKKLAPCDRCIRALRDKLFKLKTENGMIPYATLKYVVKDFMYDMYTGADSSKIVLNKDKYNVEHAIIAKIVGERPTYESFPHINKEGYHDPHILFPTVKDINSIRANYVYGKITGSRKEAVDMASDINISIVNKDSIVSNLKSKPFKFTSLKERDELGEDTPETLDMYIDDTFSKIIGETGFPVCRVGDCVFQPPKEFSGDIARIVFYYFLMYAYDPTKRPYTGEEPWLSHVDFRGDIKCSGFNYDLWKTFFHDHLVDYYNWAKNDGVSTEETLRNRYIIGATTVPNIFVGYYDEKGVYHESSFDILNELLFGKPHNHEKYEKMTFSSSPSCVEEPEKNKIAVDYYNARSTEKLFEDAIRRNINSLDLSGEKCGEVIIESNRQGFDEQAKMYSQQSEYVDSPKDDPKDTSKNEQSVKKSQSSKKRKKKTLETITVVPISTTVLLDPSVSKEPTEKTSSASIQKVVGTVTIAPAKATDKSTQQKNNTTGQNVGPTNKSPVKKSPEQTVGHTSISPVKKLVGTIGSIGPIKTTGQGSDVTPKKTKRQRGGVKMLYIENKIAYSNLQ</sequence>
<evidence type="ECO:0000256" key="1">
    <source>
        <dbReference type="SAM" id="MobiDB-lite"/>
    </source>
</evidence>
<feature type="region of interest" description="Disordered" evidence="1">
    <location>
        <begin position="495"/>
        <end position="532"/>
    </location>
</feature>
<feature type="non-terminal residue" evidence="2">
    <location>
        <position position="1"/>
    </location>
</feature>
<protein>
    <submittedName>
        <fullName evidence="2">Uncharacterized protein</fullName>
    </submittedName>
</protein>
<feature type="region of interest" description="Disordered" evidence="1">
    <location>
        <begin position="578"/>
        <end position="613"/>
    </location>
</feature>
<dbReference type="SUPFAM" id="SSF54060">
    <property type="entry name" value="His-Me finger endonucleases"/>
    <property type="match status" value="2"/>
</dbReference>
<proteinExistence type="predicted"/>